<feature type="transmembrane region" description="Helical" evidence="2">
    <location>
        <begin position="217"/>
        <end position="239"/>
    </location>
</feature>
<accession>A0A9P9IKP9</accession>
<keyword evidence="4" id="KW-1185">Reference proteome</keyword>
<gene>
    <name evidence="3" type="ORF">EDB81DRAFT_222621</name>
</gene>
<name>A0A9P9IKP9_9HYPO</name>
<sequence length="249" mass="26063">MRGSAGGECGVRGGDASEQQPGPRSVAPGFSDTGQGSTTQPARASNKSSQAQSVSLDSVDGASSVSICRRCLDDGSSEVRERRLDERIVLSEPGCAGESEAKTKKGPGQKRRTEEEQGQQGTGGRGSVAMMYVFGCFSAPKSIVLVESGSGMEGWIESPVPTLSRSLASSRWPTNQPSVQPPKRVALVVLVLFLIDPGSRKGNLKEKKEGKRAGSGFVFGHVLLLGVDGGLVPVCWAVLIHRLANQPTG</sequence>
<feature type="region of interest" description="Disordered" evidence="1">
    <location>
        <begin position="1"/>
        <end position="63"/>
    </location>
</feature>
<feature type="compositionally biased region" description="Gly residues" evidence="1">
    <location>
        <begin position="1"/>
        <end position="13"/>
    </location>
</feature>
<evidence type="ECO:0000313" key="3">
    <source>
        <dbReference type="EMBL" id="KAH7122899.1"/>
    </source>
</evidence>
<proteinExistence type="predicted"/>
<evidence type="ECO:0000256" key="1">
    <source>
        <dbReference type="SAM" id="MobiDB-lite"/>
    </source>
</evidence>
<dbReference type="Proteomes" id="UP000738349">
    <property type="component" value="Unassembled WGS sequence"/>
</dbReference>
<keyword evidence="2" id="KW-0812">Transmembrane</keyword>
<keyword evidence="2" id="KW-0472">Membrane</keyword>
<keyword evidence="2" id="KW-1133">Transmembrane helix</keyword>
<feature type="compositionally biased region" description="Polar residues" evidence="1">
    <location>
        <begin position="32"/>
        <end position="63"/>
    </location>
</feature>
<evidence type="ECO:0000256" key="2">
    <source>
        <dbReference type="SAM" id="Phobius"/>
    </source>
</evidence>
<dbReference type="EMBL" id="JAGMUV010000023">
    <property type="protein sequence ID" value="KAH7122899.1"/>
    <property type="molecule type" value="Genomic_DNA"/>
</dbReference>
<reference evidence="3" key="1">
    <citation type="journal article" date="2021" name="Nat. Commun.">
        <title>Genetic determinants of endophytism in the Arabidopsis root mycobiome.</title>
        <authorList>
            <person name="Mesny F."/>
            <person name="Miyauchi S."/>
            <person name="Thiergart T."/>
            <person name="Pickel B."/>
            <person name="Atanasova L."/>
            <person name="Karlsson M."/>
            <person name="Huettel B."/>
            <person name="Barry K.W."/>
            <person name="Haridas S."/>
            <person name="Chen C."/>
            <person name="Bauer D."/>
            <person name="Andreopoulos W."/>
            <person name="Pangilinan J."/>
            <person name="LaButti K."/>
            <person name="Riley R."/>
            <person name="Lipzen A."/>
            <person name="Clum A."/>
            <person name="Drula E."/>
            <person name="Henrissat B."/>
            <person name="Kohler A."/>
            <person name="Grigoriev I.V."/>
            <person name="Martin F.M."/>
            <person name="Hacquard S."/>
        </authorList>
    </citation>
    <scope>NUCLEOTIDE SEQUENCE</scope>
    <source>
        <strain evidence="3">MPI-CAGE-AT-0147</strain>
    </source>
</reference>
<protein>
    <submittedName>
        <fullName evidence="3">Uncharacterized protein</fullName>
    </submittedName>
</protein>
<feature type="region of interest" description="Disordered" evidence="1">
    <location>
        <begin position="90"/>
        <end position="124"/>
    </location>
</feature>
<dbReference type="AlphaFoldDB" id="A0A9P9IKP9"/>
<organism evidence="3 4">
    <name type="scientific">Dactylonectria macrodidyma</name>
    <dbReference type="NCBI Taxonomy" id="307937"/>
    <lineage>
        <taxon>Eukaryota</taxon>
        <taxon>Fungi</taxon>
        <taxon>Dikarya</taxon>
        <taxon>Ascomycota</taxon>
        <taxon>Pezizomycotina</taxon>
        <taxon>Sordariomycetes</taxon>
        <taxon>Hypocreomycetidae</taxon>
        <taxon>Hypocreales</taxon>
        <taxon>Nectriaceae</taxon>
        <taxon>Dactylonectria</taxon>
    </lineage>
</organism>
<comment type="caution">
    <text evidence="3">The sequence shown here is derived from an EMBL/GenBank/DDBJ whole genome shotgun (WGS) entry which is preliminary data.</text>
</comment>
<evidence type="ECO:0000313" key="4">
    <source>
        <dbReference type="Proteomes" id="UP000738349"/>
    </source>
</evidence>